<dbReference type="EMBL" id="CP092624">
    <property type="protein sequence ID" value="UMM36127.1"/>
    <property type="molecule type" value="Genomic_DNA"/>
</dbReference>
<dbReference type="Proteomes" id="UP000829354">
    <property type="component" value="Chromosome V"/>
</dbReference>
<evidence type="ECO:0000313" key="2">
    <source>
        <dbReference type="EMBL" id="UMM36127.1"/>
    </source>
</evidence>
<proteinExistence type="predicted"/>
<keyword evidence="3" id="KW-1185">Reference proteome</keyword>
<organism evidence="2 3">
    <name type="scientific">Caenorhabditis briggsae</name>
    <dbReference type="NCBI Taxonomy" id="6238"/>
    <lineage>
        <taxon>Eukaryota</taxon>
        <taxon>Metazoa</taxon>
        <taxon>Ecdysozoa</taxon>
        <taxon>Nematoda</taxon>
        <taxon>Chromadorea</taxon>
        <taxon>Rhabditida</taxon>
        <taxon>Rhabditina</taxon>
        <taxon>Rhabditomorpha</taxon>
        <taxon>Rhabditoidea</taxon>
        <taxon>Rhabditidae</taxon>
        <taxon>Peloderinae</taxon>
        <taxon>Caenorhabditis</taxon>
    </lineage>
</organism>
<sequence>MAGSSQERHQETPAPQKQEEAGLPPNTDKVGGKGLTLGKRQKELATSGKQFGKRLKGEKKCDEIPIMSSHRRRPQKLQTMALLDIRDPSIYFLSFIISMKSA</sequence>
<reference evidence="2 3" key="1">
    <citation type="submission" date="2022-04" db="EMBL/GenBank/DDBJ databases">
        <title>Chromosome-level reference genomes for two strains of Caenorhabditis briggsae: an improved platform for comparative genomics.</title>
        <authorList>
            <person name="Stevens L."/>
            <person name="Andersen E."/>
        </authorList>
    </citation>
    <scope>NUCLEOTIDE SEQUENCE [LARGE SCALE GENOMIC DNA]</scope>
    <source>
        <strain evidence="2">VX34</strain>
        <tissue evidence="2">Whole-organism</tissue>
    </source>
</reference>
<evidence type="ECO:0000313" key="3">
    <source>
        <dbReference type="Proteomes" id="UP000829354"/>
    </source>
</evidence>
<protein>
    <submittedName>
        <fullName evidence="2">Uncharacterized protein</fullName>
    </submittedName>
</protein>
<evidence type="ECO:0000256" key="1">
    <source>
        <dbReference type="SAM" id="MobiDB-lite"/>
    </source>
</evidence>
<feature type="region of interest" description="Disordered" evidence="1">
    <location>
        <begin position="1"/>
        <end position="57"/>
    </location>
</feature>
<gene>
    <name evidence="2" type="ORF">L5515_008429</name>
</gene>
<dbReference type="AlphaFoldDB" id="A0AAE9F133"/>
<feature type="compositionally biased region" description="Basic and acidic residues" evidence="1">
    <location>
        <begin position="1"/>
        <end position="11"/>
    </location>
</feature>
<accession>A0AAE9F133</accession>
<name>A0AAE9F133_CAEBR</name>